<dbReference type="Pfam" id="PF20528">
    <property type="entry name" value="DUF6743"/>
    <property type="match status" value="1"/>
</dbReference>
<dbReference type="Proteomes" id="UP000266841">
    <property type="component" value="Unassembled WGS sequence"/>
</dbReference>
<reference evidence="3 4" key="1">
    <citation type="journal article" date="2012" name="Genome Biol.">
        <title>Genome and low-iron response of an oceanic diatom adapted to chronic iron limitation.</title>
        <authorList>
            <person name="Lommer M."/>
            <person name="Specht M."/>
            <person name="Roy A.S."/>
            <person name="Kraemer L."/>
            <person name="Andreson R."/>
            <person name="Gutowska M.A."/>
            <person name="Wolf J."/>
            <person name="Bergner S.V."/>
            <person name="Schilhabel M.B."/>
            <person name="Klostermeier U.C."/>
            <person name="Beiko R.G."/>
            <person name="Rosenstiel P."/>
            <person name="Hippler M."/>
            <person name="Laroche J."/>
        </authorList>
    </citation>
    <scope>NUCLEOTIDE SEQUENCE [LARGE SCALE GENOMIC DNA]</scope>
    <source>
        <strain evidence="3 4">CCMP1005</strain>
    </source>
</reference>
<protein>
    <recommendedName>
        <fullName evidence="2">DUF6743 domain-containing protein</fullName>
    </recommendedName>
</protein>
<evidence type="ECO:0000313" key="3">
    <source>
        <dbReference type="EMBL" id="EJK46008.1"/>
    </source>
</evidence>
<evidence type="ECO:0000313" key="4">
    <source>
        <dbReference type="Proteomes" id="UP000266841"/>
    </source>
</evidence>
<dbReference type="AlphaFoldDB" id="K0R120"/>
<keyword evidence="4" id="KW-1185">Reference proteome</keyword>
<dbReference type="EMBL" id="AGNL01048072">
    <property type="protein sequence ID" value="EJK46008.1"/>
    <property type="molecule type" value="Genomic_DNA"/>
</dbReference>
<feature type="domain" description="DUF6743" evidence="2">
    <location>
        <begin position="11"/>
        <end position="41"/>
    </location>
</feature>
<evidence type="ECO:0000256" key="1">
    <source>
        <dbReference type="SAM" id="MobiDB-lite"/>
    </source>
</evidence>
<evidence type="ECO:0000259" key="2">
    <source>
        <dbReference type="Pfam" id="PF20528"/>
    </source>
</evidence>
<name>K0R120_THAOC</name>
<feature type="region of interest" description="Disordered" evidence="1">
    <location>
        <begin position="135"/>
        <end position="155"/>
    </location>
</feature>
<organism evidence="3 4">
    <name type="scientific">Thalassiosira oceanica</name>
    <name type="common">Marine diatom</name>
    <dbReference type="NCBI Taxonomy" id="159749"/>
    <lineage>
        <taxon>Eukaryota</taxon>
        <taxon>Sar</taxon>
        <taxon>Stramenopiles</taxon>
        <taxon>Ochrophyta</taxon>
        <taxon>Bacillariophyta</taxon>
        <taxon>Coscinodiscophyceae</taxon>
        <taxon>Thalassiosirophycidae</taxon>
        <taxon>Thalassiosirales</taxon>
        <taxon>Thalassiosiraceae</taxon>
        <taxon>Thalassiosira</taxon>
    </lineage>
</organism>
<dbReference type="InterPro" id="IPR046631">
    <property type="entry name" value="DUF6743"/>
</dbReference>
<gene>
    <name evidence="3" type="ORF">THAOC_35350</name>
</gene>
<accession>K0R120</accession>
<proteinExistence type="predicted"/>
<sequence length="297" mass="33165">MRTSKEWMRPMREDTWHFEVEVLRIYGRQELWSHGFGARPRASEKKRFDHKSNFPLFDLSPEKDLQHRLEVLALATDGEESCPMEGRPFQRLQAQRRGVAMEVEVDVGSQVVLPLPLVGGSRPLAYDTNKTRRAEASFGPAGDDNGRRYEPPPQDRIGLATAVVPSRRRPPAAPGKPSFPYFKVYYLPRRCVLAEPSQRTSDIESPRLDGVRKIRRQGLKPPESGDLSPPTRVDEDGFLRCRLAVGTILAVEVGIQKASGIGLCLEASYDDGGPMDNDMFMADTEDTTGLPALSMGT</sequence>
<comment type="caution">
    <text evidence="3">The sequence shown here is derived from an EMBL/GenBank/DDBJ whole genome shotgun (WGS) entry which is preliminary data.</text>
</comment>